<protein>
    <submittedName>
        <fullName evidence="1">DUF3298 domain-containing protein</fullName>
    </submittedName>
</protein>
<feature type="non-terminal residue" evidence="1">
    <location>
        <position position="130"/>
    </location>
</feature>
<name>A0A6N9TVJ2_DISTH</name>
<sequence>FQPNYRTPLETTRDASEQLKPGCSNPDCPLVNIDTLRFPAEPALDVIIEKRLLQMTRTEKNAPVAPTLAAYRDQFLANAGPRNSSYLQAKVREQHDGLVIIELSSYLDTGGAHGNPGRGFINYSRQQHKV</sequence>
<organism evidence="1 2">
    <name type="scientific">Dissulfurirhabdus thermomarina</name>
    <dbReference type="NCBI Taxonomy" id="1765737"/>
    <lineage>
        <taxon>Bacteria</taxon>
        <taxon>Deltaproteobacteria</taxon>
        <taxon>Dissulfurirhabdaceae</taxon>
        <taxon>Dissulfurirhabdus</taxon>
    </lineage>
</organism>
<dbReference type="Proteomes" id="UP000469346">
    <property type="component" value="Unassembled WGS sequence"/>
</dbReference>
<gene>
    <name evidence="1" type="ORF">G3N55_12925</name>
</gene>
<proteinExistence type="predicted"/>
<reference evidence="1 2" key="1">
    <citation type="submission" date="2020-02" db="EMBL/GenBank/DDBJ databases">
        <title>Comparative genomics of sulfur disproportionating microorganisms.</title>
        <authorList>
            <person name="Ward L.M."/>
            <person name="Bertran E."/>
            <person name="Johnston D.T."/>
        </authorList>
    </citation>
    <scope>NUCLEOTIDE SEQUENCE [LARGE SCALE GENOMIC DNA]</scope>
    <source>
        <strain evidence="1 2">DSM 100025</strain>
    </source>
</reference>
<evidence type="ECO:0000313" key="1">
    <source>
        <dbReference type="EMBL" id="NDY43734.1"/>
    </source>
</evidence>
<dbReference type="Gene3D" id="3.30.565.40">
    <property type="entry name" value="Fervidobacterium nodosum Rt17-B1 like"/>
    <property type="match status" value="1"/>
</dbReference>
<comment type="caution">
    <text evidence="1">The sequence shown here is derived from an EMBL/GenBank/DDBJ whole genome shotgun (WGS) entry which is preliminary data.</text>
</comment>
<dbReference type="AlphaFoldDB" id="A0A6N9TVJ2"/>
<evidence type="ECO:0000313" key="2">
    <source>
        <dbReference type="Proteomes" id="UP000469346"/>
    </source>
</evidence>
<keyword evidence="2" id="KW-1185">Reference proteome</keyword>
<accession>A0A6N9TVJ2</accession>
<feature type="non-terminal residue" evidence="1">
    <location>
        <position position="1"/>
    </location>
</feature>
<dbReference type="EMBL" id="JAAGRR010000340">
    <property type="protein sequence ID" value="NDY43734.1"/>
    <property type="molecule type" value="Genomic_DNA"/>
</dbReference>